<keyword evidence="10" id="KW-1015">Disulfide bond</keyword>
<protein>
    <recommendedName>
        <fullName evidence="15">Integrase zinc-binding domain-containing protein</fullName>
    </recommendedName>
</protein>
<sequence>MLSCMFWWLSLPDDTCDYIMSCVVCAQSHTPCTLPAGKLKLNLPVPHRPWTHIATDFIRDLPASEGNTVIMEAVDRFSKMCRLIPFPPLPTALETAEAILLERDLCIGGGVEMDRLESPTRTLTLEAPKGVEVNAGVGEFRVSCRKDLTLESSEGELAVSVSDTERLTFSS</sequence>
<dbReference type="Gene3D" id="3.30.420.10">
    <property type="entry name" value="Ribonuclease H-like superfamily/Ribonuclease H"/>
    <property type="match status" value="1"/>
</dbReference>
<dbReference type="GO" id="GO:0016012">
    <property type="term" value="C:sarcoglycan complex"/>
    <property type="evidence" value="ECO:0007669"/>
    <property type="project" value="InterPro"/>
</dbReference>
<evidence type="ECO:0000256" key="11">
    <source>
        <dbReference type="ARBA" id="ARBA00023180"/>
    </source>
</evidence>
<keyword evidence="7" id="KW-0735">Signal-anchor</keyword>
<dbReference type="SUPFAM" id="SSF53098">
    <property type="entry name" value="Ribonuclease H-like"/>
    <property type="match status" value="1"/>
</dbReference>
<keyword evidence="14" id="KW-1185">Reference proteome</keyword>
<evidence type="ECO:0000256" key="2">
    <source>
        <dbReference type="ARBA" id="ARBA00004274"/>
    </source>
</evidence>
<proteinExistence type="inferred from homology"/>
<keyword evidence="6" id="KW-0812">Transmembrane</keyword>
<dbReference type="InterPro" id="IPR036397">
    <property type="entry name" value="RNaseH_sf"/>
</dbReference>
<keyword evidence="5" id="KW-0963">Cytoplasm</keyword>
<evidence type="ECO:0000256" key="10">
    <source>
        <dbReference type="ARBA" id="ARBA00023157"/>
    </source>
</evidence>
<organism evidence="13 14">
    <name type="scientific">Electrophorus voltai</name>
    <dbReference type="NCBI Taxonomy" id="2609070"/>
    <lineage>
        <taxon>Eukaryota</taxon>
        <taxon>Metazoa</taxon>
        <taxon>Chordata</taxon>
        <taxon>Craniata</taxon>
        <taxon>Vertebrata</taxon>
        <taxon>Euteleostomi</taxon>
        <taxon>Actinopterygii</taxon>
        <taxon>Neopterygii</taxon>
        <taxon>Teleostei</taxon>
        <taxon>Ostariophysi</taxon>
        <taxon>Gymnotiformes</taxon>
        <taxon>Gymnotoidei</taxon>
        <taxon>Gymnotidae</taxon>
        <taxon>Electrophorus</taxon>
    </lineage>
</organism>
<dbReference type="GO" id="GO:0042383">
    <property type="term" value="C:sarcolemma"/>
    <property type="evidence" value="ECO:0007669"/>
    <property type="project" value="UniProtKB-SubCell"/>
</dbReference>
<evidence type="ECO:0000256" key="6">
    <source>
        <dbReference type="ARBA" id="ARBA00022692"/>
    </source>
</evidence>
<accession>A0AAD9DTS6</accession>
<keyword evidence="4" id="KW-1003">Cell membrane</keyword>
<name>A0AAD9DTS6_9TELE</name>
<dbReference type="InterPro" id="IPR012337">
    <property type="entry name" value="RNaseH-like_sf"/>
</dbReference>
<dbReference type="GO" id="GO:0005856">
    <property type="term" value="C:cytoskeleton"/>
    <property type="evidence" value="ECO:0007669"/>
    <property type="project" value="UniProtKB-SubCell"/>
</dbReference>
<comment type="caution">
    <text evidence="13">The sequence shown here is derived from an EMBL/GenBank/DDBJ whole genome shotgun (WGS) entry which is preliminary data.</text>
</comment>
<evidence type="ECO:0000313" key="14">
    <source>
        <dbReference type="Proteomes" id="UP001239994"/>
    </source>
</evidence>
<comment type="subcellular location">
    <subcellularLocation>
        <location evidence="2">Cell membrane</location>
        <location evidence="2">Sarcolemma</location>
        <topology evidence="2">Single-pass type II membrane protein</topology>
    </subcellularLocation>
    <subcellularLocation>
        <location evidence="1">Cytoplasm</location>
        <location evidence="1">Cytoskeleton</location>
    </subcellularLocation>
</comment>
<evidence type="ECO:0000256" key="8">
    <source>
        <dbReference type="ARBA" id="ARBA00022989"/>
    </source>
</evidence>
<keyword evidence="9" id="KW-0472">Membrane</keyword>
<dbReference type="GO" id="GO:0003676">
    <property type="term" value="F:nucleic acid binding"/>
    <property type="evidence" value="ECO:0007669"/>
    <property type="project" value="InterPro"/>
</dbReference>
<evidence type="ECO:0000256" key="9">
    <source>
        <dbReference type="ARBA" id="ARBA00023136"/>
    </source>
</evidence>
<dbReference type="Proteomes" id="UP001239994">
    <property type="component" value="Unassembled WGS sequence"/>
</dbReference>
<evidence type="ECO:0000256" key="1">
    <source>
        <dbReference type="ARBA" id="ARBA00004245"/>
    </source>
</evidence>
<evidence type="ECO:0008006" key="15">
    <source>
        <dbReference type="Google" id="ProtNLM"/>
    </source>
</evidence>
<dbReference type="AlphaFoldDB" id="A0AAD9DTS6"/>
<evidence type="ECO:0000256" key="4">
    <source>
        <dbReference type="ARBA" id="ARBA00022475"/>
    </source>
</evidence>
<keyword evidence="12" id="KW-0206">Cytoskeleton</keyword>
<evidence type="ECO:0000256" key="12">
    <source>
        <dbReference type="ARBA" id="ARBA00023212"/>
    </source>
</evidence>
<evidence type="ECO:0000313" key="13">
    <source>
        <dbReference type="EMBL" id="KAK1792484.1"/>
    </source>
</evidence>
<evidence type="ECO:0000256" key="5">
    <source>
        <dbReference type="ARBA" id="ARBA00022490"/>
    </source>
</evidence>
<comment type="similarity">
    <text evidence="3">Belongs to the sarcoglycan beta/delta/gamma/zeta family.</text>
</comment>
<gene>
    <name evidence="13" type="ORF">P4O66_012421</name>
</gene>
<reference evidence="13" key="1">
    <citation type="submission" date="2023-03" db="EMBL/GenBank/DDBJ databases">
        <title>Electrophorus voltai genome.</title>
        <authorList>
            <person name="Bian C."/>
        </authorList>
    </citation>
    <scope>NUCLEOTIDE SEQUENCE</scope>
    <source>
        <strain evidence="13">CB-2022</strain>
        <tissue evidence="13">Muscle</tissue>
    </source>
</reference>
<dbReference type="InterPro" id="IPR006875">
    <property type="entry name" value="Sarcoglycan"/>
</dbReference>
<dbReference type="EMBL" id="JAROKS010000019">
    <property type="protein sequence ID" value="KAK1792484.1"/>
    <property type="molecule type" value="Genomic_DNA"/>
</dbReference>
<evidence type="ECO:0000256" key="3">
    <source>
        <dbReference type="ARBA" id="ARBA00007574"/>
    </source>
</evidence>
<keyword evidence="11" id="KW-0325">Glycoprotein</keyword>
<keyword evidence="8" id="KW-1133">Transmembrane helix</keyword>
<dbReference type="Pfam" id="PF04790">
    <property type="entry name" value="Sarcoglycan_1"/>
    <property type="match status" value="1"/>
</dbReference>
<evidence type="ECO:0000256" key="7">
    <source>
        <dbReference type="ARBA" id="ARBA00022968"/>
    </source>
</evidence>